<comment type="caution">
    <text evidence="1">The sequence shown here is derived from an EMBL/GenBank/DDBJ whole genome shotgun (WGS) entry which is preliminary data.</text>
</comment>
<keyword evidence="2" id="KW-1185">Reference proteome</keyword>
<dbReference type="Proteomes" id="UP000499080">
    <property type="component" value="Unassembled WGS sequence"/>
</dbReference>
<organism evidence="1 2">
    <name type="scientific">Araneus ventricosus</name>
    <name type="common">Orbweaver spider</name>
    <name type="synonym">Epeira ventricosa</name>
    <dbReference type="NCBI Taxonomy" id="182803"/>
    <lineage>
        <taxon>Eukaryota</taxon>
        <taxon>Metazoa</taxon>
        <taxon>Ecdysozoa</taxon>
        <taxon>Arthropoda</taxon>
        <taxon>Chelicerata</taxon>
        <taxon>Arachnida</taxon>
        <taxon>Araneae</taxon>
        <taxon>Araneomorphae</taxon>
        <taxon>Entelegynae</taxon>
        <taxon>Araneoidea</taxon>
        <taxon>Araneidae</taxon>
        <taxon>Araneus</taxon>
    </lineage>
</organism>
<accession>A0A4Y2U5Z7</accession>
<dbReference type="AlphaFoldDB" id="A0A4Y2U5Z7"/>
<dbReference type="EMBL" id="BGPR01033241">
    <property type="protein sequence ID" value="GBO07106.1"/>
    <property type="molecule type" value="Genomic_DNA"/>
</dbReference>
<reference evidence="1 2" key="1">
    <citation type="journal article" date="2019" name="Sci. Rep.">
        <title>Orb-weaving spider Araneus ventricosus genome elucidates the spidroin gene catalogue.</title>
        <authorList>
            <person name="Kono N."/>
            <person name="Nakamura H."/>
            <person name="Ohtoshi R."/>
            <person name="Moran D.A.P."/>
            <person name="Shinohara A."/>
            <person name="Yoshida Y."/>
            <person name="Fujiwara M."/>
            <person name="Mori M."/>
            <person name="Tomita M."/>
            <person name="Arakawa K."/>
        </authorList>
    </citation>
    <scope>NUCLEOTIDE SEQUENCE [LARGE SCALE GENOMIC DNA]</scope>
</reference>
<proteinExistence type="predicted"/>
<evidence type="ECO:0000313" key="2">
    <source>
        <dbReference type="Proteomes" id="UP000499080"/>
    </source>
</evidence>
<evidence type="ECO:0000313" key="1">
    <source>
        <dbReference type="EMBL" id="GBO07106.1"/>
    </source>
</evidence>
<sequence length="67" mass="7596">MEKVFDLTATGSIRKCVPVLSSPVLFRSEELQPFAAFGCSKSRTCRHILRTLHALLFELLQAAFWNI</sequence>
<protein>
    <submittedName>
        <fullName evidence="1">Uncharacterized protein</fullName>
    </submittedName>
</protein>
<gene>
    <name evidence="1" type="ORF">AVEN_7718_1</name>
</gene>
<name>A0A4Y2U5Z7_ARAVE</name>